<dbReference type="EMBL" id="OU963865">
    <property type="protein sequence ID" value="CAH0388353.1"/>
    <property type="molecule type" value="Genomic_DNA"/>
</dbReference>
<evidence type="ECO:0000256" key="2">
    <source>
        <dbReference type="SAM" id="SignalP"/>
    </source>
</evidence>
<proteinExistence type="predicted"/>
<feature type="chain" id="PRO_5040424731" evidence="2">
    <location>
        <begin position="19"/>
        <end position="261"/>
    </location>
</feature>
<dbReference type="Proteomes" id="UP001152759">
    <property type="component" value="Chromosome 4"/>
</dbReference>
<sequence>MKMSHRIALLVFLIQVFAGGTDLSHVLDASDPALGPGEIRGSNDSDQGGNFPDRGRKFMFNDTELWTKFSLVVRPDQSPGASLTTEKNGLIYTTNRSLGVPTPTPLASKWTKVHVTLPPRKSTPPSLATTVTSMTWTTRPTTTTTMMTFATQKPATTLSTLAASVTNRSVLLPETRRKPEKKDRQDDIFYDDEDEDEYEDEDEEEEDEEEEELEEAEFVEVEKVDYENVWFTILKAWPAWHQLLRKFSGYFLDVWLTMPKD</sequence>
<keyword evidence="2" id="KW-0732">Signal</keyword>
<gene>
    <name evidence="3" type="ORF">BEMITA_LOCUS7270</name>
</gene>
<accession>A0A9P0F1V3</accession>
<evidence type="ECO:0000313" key="3">
    <source>
        <dbReference type="EMBL" id="CAH0388353.1"/>
    </source>
</evidence>
<protein>
    <submittedName>
        <fullName evidence="3">Uncharacterized protein</fullName>
    </submittedName>
</protein>
<feature type="compositionally biased region" description="Basic and acidic residues" evidence="1">
    <location>
        <begin position="174"/>
        <end position="187"/>
    </location>
</feature>
<feature type="signal peptide" evidence="2">
    <location>
        <begin position="1"/>
        <end position="18"/>
    </location>
</feature>
<feature type="compositionally biased region" description="Acidic residues" evidence="1">
    <location>
        <begin position="188"/>
        <end position="216"/>
    </location>
</feature>
<organism evidence="3 4">
    <name type="scientific">Bemisia tabaci</name>
    <name type="common">Sweetpotato whitefly</name>
    <name type="synonym">Aleurodes tabaci</name>
    <dbReference type="NCBI Taxonomy" id="7038"/>
    <lineage>
        <taxon>Eukaryota</taxon>
        <taxon>Metazoa</taxon>
        <taxon>Ecdysozoa</taxon>
        <taxon>Arthropoda</taxon>
        <taxon>Hexapoda</taxon>
        <taxon>Insecta</taxon>
        <taxon>Pterygota</taxon>
        <taxon>Neoptera</taxon>
        <taxon>Paraneoptera</taxon>
        <taxon>Hemiptera</taxon>
        <taxon>Sternorrhyncha</taxon>
        <taxon>Aleyrodoidea</taxon>
        <taxon>Aleyrodidae</taxon>
        <taxon>Aleyrodinae</taxon>
        <taxon>Bemisia</taxon>
    </lineage>
</organism>
<reference evidence="3" key="1">
    <citation type="submission" date="2021-12" db="EMBL/GenBank/DDBJ databases">
        <authorList>
            <person name="King R."/>
        </authorList>
    </citation>
    <scope>NUCLEOTIDE SEQUENCE</scope>
</reference>
<dbReference type="AlphaFoldDB" id="A0A9P0F1V3"/>
<keyword evidence="4" id="KW-1185">Reference proteome</keyword>
<evidence type="ECO:0000313" key="4">
    <source>
        <dbReference type="Proteomes" id="UP001152759"/>
    </source>
</evidence>
<name>A0A9P0F1V3_BEMTA</name>
<feature type="region of interest" description="Disordered" evidence="1">
    <location>
        <begin position="171"/>
        <end position="216"/>
    </location>
</feature>
<evidence type="ECO:0000256" key="1">
    <source>
        <dbReference type="SAM" id="MobiDB-lite"/>
    </source>
</evidence>